<dbReference type="InterPro" id="IPR014043">
    <property type="entry name" value="Acyl_transferase_dom"/>
</dbReference>
<organism evidence="3 4">
    <name type="scientific">Kutzneria viridogrisea</name>
    <dbReference type="NCBI Taxonomy" id="47990"/>
    <lineage>
        <taxon>Bacteria</taxon>
        <taxon>Bacillati</taxon>
        <taxon>Actinomycetota</taxon>
        <taxon>Actinomycetes</taxon>
        <taxon>Pseudonocardiales</taxon>
        <taxon>Pseudonocardiaceae</taxon>
        <taxon>Kutzneria</taxon>
    </lineage>
</organism>
<proteinExistence type="predicted"/>
<dbReference type="InterPro" id="IPR050830">
    <property type="entry name" value="Fungal_FAS"/>
</dbReference>
<evidence type="ECO:0000256" key="1">
    <source>
        <dbReference type="ARBA" id="ARBA00022679"/>
    </source>
</evidence>
<dbReference type="InterPro" id="IPR032088">
    <property type="entry name" value="SAT"/>
</dbReference>
<name>A0ABR6BUW5_9PSEU</name>
<dbReference type="SMART" id="SM00827">
    <property type="entry name" value="PKS_AT"/>
    <property type="match status" value="1"/>
</dbReference>
<evidence type="ECO:0000259" key="2">
    <source>
        <dbReference type="SMART" id="SM00827"/>
    </source>
</evidence>
<dbReference type="InterPro" id="IPR001227">
    <property type="entry name" value="Ac_transferase_dom_sf"/>
</dbReference>
<evidence type="ECO:0000313" key="4">
    <source>
        <dbReference type="Proteomes" id="UP000517916"/>
    </source>
</evidence>
<dbReference type="EMBL" id="JACJID010000007">
    <property type="protein sequence ID" value="MBA8930693.1"/>
    <property type="molecule type" value="Genomic_DNA"/>
</dbReference>
<accession>A0ABR6BUW5</accession>
<dbReference type="Proteomes" id="UP000517916">
    <property type="component" value="Unassembled WGS sequence"/>
</dbReference>
<gene>
    <name evidence="3" type="ORF">BC739_007940</name>
</gene>
<dbReference type="Gene3D" id="3.40.366.10">
    <property type="entry name" value="Malonyl-Coenzyme A Acyl Carrier Protein, domain 2"/>
    <property type="match status" value="2"/>
</dbReference>
<dbReference type="PANTHER" id="PTHR10982:SF21">
    <property type="entry name" value="FATTY ACID SYNTHASE SUBUNIT BETA"/>
    <property type="match status" value="1"/>
</dbReference>
<feature type="domain" description="Malonyl-CoA:ACP transacylase (MAT)" evidence="2">
    <location>
        <begin position="55"/>
        <end position="379"/>
    </location>
</feature>
<dbReference type="PANTHER" id="PTHR10982">
    <property type="entry name" value="MALONYL COA-ACYL CARRIER PROTEIN TRANSACYLASE"/>
    <property type="match status" value="1"/>
</dbReference>
<keyword evidence="1" id="KW-0808">Transferase</keyword>
<dbReference type="InterPro" id="IPR016035">
    <property type="entry name" value="Acyl_Trfase/lysoPLipase"/>
</dbReference>
<sequence length="379" mass="40928">MNNHGKFFEVLMRTLLLFDGLGGSNDTVVAALRTLYARPENHAYFERVFAVVDEVLTYIGTEARNALLPAGLAMKRWLEPSADSPPGPLDNSIVAGVCVHAYQVCHLQPTGNSADGAVAALGHSIGLQAAVVAGMRLRRMDEFLALAASSLKLVAVSLVRAQQLAAGNGADPDLVRRYLALGRRNRPPSPMASLSGMSRHELHGAVHRYNQDGGRTLSLGLVNSPTTQVLSGSTEDLLGFYFANESRFVQSQASWAFLPGTIPFHSAQLAPAAQRVREDLGFIGPLPRADQLELPVYATDGPRNLQRATDLVDEFLNQVLVRPIEWELAAGHAVSDARVERVVDCGPGPGARRFTRECLGAGAQAVRFESVHQSPRRAR</sequence>
<reference evidence="3 4" key="1">
    <citation type="submission" date="2020-08" db="EMBL/GenBank/DDBJ databases">
        <title>Genomic Encyclopedia of Archaeal and Bacterial Type Strains, Phase II (KMG-II): from individual species to whole genera.</title>
        <authorList>
            <person name="Goeker M."/>
        </authorList>
    </citation>
    <scope>NUCLEOTIDE SEQUENCE [LARGE SCALE GENOMIC DNA]</scope>
    <source>
        <strain evidence="3 4">DSM 43850</strain>
    </source>
</reference>
<dbReference type="RefSeq" id="WP_025357476.1">
    <property type="nucleotide sequence ID" value="NZ_BAAABQ010000070.1"/>
</dbReference>
<keyword evidence="4" id="KW-1185">Reference proteome</keyword>
<evidence type="ECO:0000313" key="3">
    <source>
        <dbReference type="EMBL" id="MBA8930693.1"/>
    </source>
</evidence>
<protein>
    <submittedName>
        <fullName evidence="3">Malonyl CoA-acyl carrier protein transacylase</fullName>
    </submittedName>
</protein>
<dbReference type="Pfam" id="PF16073">
    <property type="entry name" value="SAT"/>
    <property type="match status" value="1"/>
</dbReference>
<comment type="caution">
    <text evidence="3">The sequence shown here is derived from an EMBL/GenBank/DDBJ whole genome shotgun (WGS) entry which is preliminary data.</text>
</comment>
<dbReference type="SUPFAM" id="SSF52151">
    <property type="entry name" value="FabD/lysophospholipase-like"/>
    <property type="match status" value="1"/>
</dbReference>